<proteinExistence type="predicted"/>
<gene>
    <name evidence="1" type="primary">imuA</name>
    <name evidence="1" type="ORF">MD483_12620</name>
</gene>
<dbReference type="NCBIfam" id="NF033429">
    <property type="entry name" value="ImuA_translesion"/>
    <property type="match status" value="1"/>
</dbReference>
<comment type="caution">
    <text evidence="1">The sequence shown here is derived from an EMBL/GenBank/DDBJ whole genome shotgun (WGS) entry which is preliminary data.</text>
</comment>
<organism evidence="1 2">
    <name type="scientific">Vibrio paucivorans</name>
    <dbReference type="NCBI Taxonomy" id="2829489"/>
    <lineage>
        <taxon>Bacteria</taxon>
        <taxon>Pseudomonadati</taxon>
        <taxon>Pseudomonadota</taxon>
        <taxon>Gammaproteobacteria</taxon>
        <taxon>Vibrionales</taxon>
        <taxon>Vibrionaceae</taxon>
        <taxon>Vibrio</taxon>
    </lineage>
</organism>
<name>A0A9X3CFB0_9VIBR</name>
<dbReference type="Gene3D" id="3.40.50.300">
    <property type="entry name" value="P-loop containing nucleotide triphosphate hydrolases"/>
    <property type="match status" value="1"/>
</dbReference>
<dbReference type="AlphaFoldDB" id="A0A9X3CFB0"/>
<reference evidence="1" key="1">
    <citation type="submission" date="2022-02" db="EMBL/GenBank/DDBJ databases">
        <title>Vibrio sp. nov., a new bacterium isolated from Bohai sea, China.</title>
        <authorList>
            <person name="Yuan Y."/>
        </authorList>
    </citation>
    <scope>NUCLEOTIDE SEQUENCE</scope>
    <source>
        <strain evidence="1">DBSS07</strain>
    </source>
</reference>
<keyword evidence="2" id="KW-1185">Reference proteome</keyword>
<sequence length="230" mass="25866">MYELIEKLKQKQLVWQGSQTQYHNDYLPTGFELLDQKLEGGFPKCGVVELQSVSGIGELRLLLPHIKHNRSDQLSVFIQPPGYLCAEQLHHAGIDSNKVLLLYPNNAKEALWAAEQCLKSGACSNVCLWIDDLEVHHVRRLQVASEAGDCLSFLFKTQYQLAQVNNIFSLPVSLSMTLRPNPEGLEITITKRKGGWPQGSFVLNMSQLWPSLTLMPETPVVIPFPLMKQG</sequence>
<dbReference type="InterPro" id="IPR047610">
    <property type="entry name" value="ImuA_translesion"/>
</dbReference>
<dbReference type="InterPro" id="IPR017166">
    <property type="entry name" value="UCP037290"/>
</dbReference>
<evidence type="ECO:0000313" key="2">
    <source>
        <dbReference type="Proteomes" id="UP001155586"/>
    </source>
</evidence>
<protein>
    <submittedName>
        <fullName evidence="1">Translesion DNA synthesis-associated protein ImuA</fullName>
    </submittedName>
</protein>
<dbReference type="EMBL" id="JAKRRX010000067">
    <property type="protein sequence ID" value="MCW8334666.1"/>
    <property type="molecule type" value="Genomic_DNA"/>
</dbReference>
<dbReference type="RefSeq" id="WP_265688047.1">
    <property type="nucleotide sequence ID" value="NZ_JAKRRX010000067.1"/>
</dbReference>
<accession>A0A9X3CFB0</accession>
<evidence type="ECO:0000313" key="1">
    <source>
        <dbReference type="EMBL" id="MCW8334666.1"/>
    </source>
</evidence>
<dbReference type="PIRSF" id="PIRSF037290">
    <property type="entry name" value="UCP037290"/>
    <property type="match status" value="1"/>
</dbReference>
<dbReference type="InterPro" id="IPR027417">
    <property type="entry name" value="P-loop_NTPase"/>
</dbReference>
<dbReference type="Proteomes" id="UP001155586">
    <property type="component" value="Unassembled WGS sequence"/>
</dbReference>
<dbReference type="SUPFAM" id="SSF52540">
    <property type="entry name" value="P-loop containing nucleoside triphosphate hydrolases"/>
    <property type="match status" value="1"/>
</dbReference>